<accession>A0AA97I099</accession>
<protein>
    <recommendedName>
        <fullName evidence="8 9">Triosephosphate isomerase</fullName>
        <shortName evidence="8">TIM</shortName>
        <shortName evidence="8">TPI</shortName>
        <ecNumber evidence="8 9">5.3.1.1</ecNumber>
    </recommendedName>
    <alternativeName>
        <fullName evidence="8">Triose-phosphate isomerase</fullName>
    </alternativeName>
</protein>
<evidence type="ECO:0000256" key="6">
    <source>
        <dbReference type="ARBA" id="ARBA00023152"/>
    </source>
</evidence>
<comment type="subunit">
    <text evidence="8 9">Homodimer.</text>
</comment>
<feature type="active site" description="Proton acceptor" evidence="8">
    <location>
        <position position="161"/>
    </location>
</feature>
<dbReference type="Gene3D" id="3.20.20.70">
    <property type="entry name" value="Aldolase class I"/>
    <property type="match status" value="1"/>
</dbReference>
<dbReference type="InterPro" id="IPR020861">
    <property type="entry name" value="Triosephosphate_isomerase_AS"/>
</dbReference>
<keyword evidence="7 8" id="KW-0413">Isomerase</keyword>
<dbReference type="EMBL" id="CP136594">
    <property type="protein sequence ID" value="WOE73950.1"/>
    <property type="molecule type" value="Genomic_DNA"/>
</dbReference>
<dbReference type="InterPro" id="IPR022896">
    <property type="entry name" value="TrioseP_Isoase_bac/euk"/>
</dbReference>
<keyword evidence="5 8" id="KW-0963">Cytoplasm</keyword>
<feature type="binding site" evidence="8">
    <location>
        <begin position="227"/>
        <end position="228"/>
    </location>
    <ligand>
        <name>substrate</name>
    </ligand>
</feature>
<dbReference type="KEGG" id="acoa:RB602_08740"/>
<dbReference type="SUPFAM" id="SSF51351">
    <property type="entry name" value="Triosephosphate isomerase (TIM)"/>
    <property type="match status" value="1"/>
</dbReference>
<keyword evidence="6 8" id="KW-0324">Glycolysis</keyword>
<dbReference type="InterPro" id="IPR013785">
    <property type="entry name" value="Aldolase_TIM"/>
</dbReference>
<evidence type="ECO:0000256" key="3">
    <source>
        <dbReference type="ARBA" id="ARBA00007422"/>
    </source>
</evidence>
<sequence>MRPYIIANWKMNGSFDALDEAWGIDEAAGEYRDVDVAICPPATLIAPMADELSYAKAGAQDCHQAESGAHTGCLSANMIGEVGGTLAIVGHSERRQDQAETSAIVAEKLIAAQKTGLEAILCIGEPLDVRDAGEAESYVCQQLAESLVGDIDPAMLTVAYEPIWAIGTGRVAGESDIAAMHAACRAQLVERFGDVGAGVRLLYGGSVKGENAPQILAIDDVNGALVGGASLKAETFAPIIAAAAQ</sequence>
<comment type="pathway">
    <text evidence="8 9">Carbohydrate degradation; glycolysis; D-glyceraldehyde 3-phosphate from glycerone phosphate: step 1/1.</text>
</comment>
<proteinExistence type="inferred from homology"/>
<dbReference type="GO" id="GO:0005829">
    <property type="term" value="C:cytosol"/>
    <property type="evidence" value="ECO:0007669"/>
    <property type="project" value="TreeGrafter"/>
</dbReference>
<evidence type="ECO:0000256" key="7">
    <source>
        <dbReference type="ARBA" id="ARBA00023235"/>
    </source>
</evidence>
<feature type="binding site" evidence="8">
    <location>
        <position position="167"/>
    </location>
    <ligand>
        <name>substrate</name>
    </ligand>
</feature>
<dbReference type="CDD" id="cd00311">
    <property type="entry name" value="TIM"/>
    <property type="match status" value="1"/>
</dbReference>
<dbReference type="GO" id="GO:0046166">
    <property type="term" value="P:glyceraldehyde-3-phosphate biosynthetic process"/>
    <property type="evidence" value="ECO:0007669"/>
    <property type="project" value="TreeGrafter"/>
</dbReference>
<comment type="catalytic activity">
    <reaction evidence="8 9">
        <text>D-glyceraldehyde 3-phosphate = dihydroxyacetone phosphate</text>
        <dbReference type="Rhea" id="RHEA:18585"/>
        <dbReference type="ChEBI" id="CHEBI:57642"/>
        <dbReference type="ChEBI" id="CHEBI:59776"/>
        <dbReference type="EC" id="5.3.1.1"/>
    </reaction>
</comment>
<feature type="binding site" evidence="8">
    <location>
        <position position="206"/>
    </location>
    <ligand>
        <name>substrate</name>
    </ligand>
</feature>
<name>A0AA97I099_9SPHN</name>
<comment type="catalytic activity">
    <reaction evidence="1">
        <text>L-erythrulose 1-phosphate = D-erythrulose 4-phosphate</text>
        <dbReference type="Rhea" id="RHEA:49588"/>
        <dbReference type="ChEBI" id="CHEBI:58002"/>
        <dbReference type="ChEBI" id="CHEBI:90796"/>
        <dbReference type="EC" id="5.3.1.33"/>
    </reaction>
</comment>
<dbReference type="HAMAP" id="MF_00147_B">
    <property type="entry name" value="TIM_B"/>
    <property type="match status" value="1"/>
</dbReference>
<dbReference type="EC" id="5.3.1.1" evidence="8 9"/>
<evidence type="ECO:0000313" key="11">
    <source>
        <dbReference type="Proteomes" id="UP001302429"/>
    </source>
</evidence>
<dbReference type="Pfam" id="PF00121">
    <property type="entry name" value="TIM"/>
    <property type="match status" value="1"/>
</dbReference>
<dbReference type="PROSITE" id="PS51440">
    <property type="entry name" value="TIM_2"/>
    <property type="match status" value="1"/>
</dbReference>
<keyword evidence="11" id="KW-1185">Reference proteome</keyword>
<comment type="pathway">
    <text evidence="8 9">Carbohydrate biosynthesis; gluconeogenesis.</text>
</comment>
<gene>
    <name evidence="8 10" type="primary">tpiA</name>
    <name evidence="10" type="ORF">RB602_08740</name>
</gene>
<comment type="pathway">
    <text evidence="2">Carbohydrate metabolism; erythritol degradation.</text>
</comment>
<evidence type="ECO:0000256" key="4">
    <source>
        <dbReference type="ARBA" id="ARBA00022432"/>
    </source>
</evidence>
<comment type="subcellular location">
    <subcellularLocation>
        <location evidence="8 9">Cytoplasm</location>
    </subcellularLocation>
</comment>
<dbReference type="NCBIfam" id="TIGR00419">
    <property type="entry name" value="tim"/>
    <property type="match status" value="1"/>
</dbReference>
<dbReference type="InterPro" id="IPR000652">
    <property type="entry name" value="Triosephosphate_isomerase"/>
</dbReference>
<dbReference type="GO" id="GO:0006096">
    <property type="term" value="P:glycolytic process"/>
    <property type="evidence" value="ECO:0007669"/>
    <property type="project" value="UniProtKB-UniRule"/>
</dbReference>
<keyword evidence="4 8" id="KW-0312">Gluconeogenesis</keyword>
<dbReference type="PROSITE" id="PS00171">
    <property type="entry name" value="TIM_1"/>
    <property type="match status" value="1"/>
</dbReference>
<comment type="function">
    <text evidence="8">Involved in the gluconeogenesis. Catalyzes stereospecifically the conversion of dihydroxyacetone phosphate (DHAP) to D-glyceraldehyde-3-phosphate (G3P).</text>
</comment>
<dbReference type="GO" id="GO:0004807">
    <property type="term" value="F:triose-phosphate isomerase activity"/>
    <property type="evidence" value="ECO:0007669"/>
    <property type="project" value="UniProtKB-UniRule"/>
</dbReference>
<feature type="binding site" evidence="8">
    <location>
        <begin position="8"/>
        <end position="10"/>
    </location>
    <ligand>
        <name>substrate</name>
    </ligand>
</feature>
<evidence type="ECO:0000256" key="8">
    <source>
        <dbReference type="HAMAP-Rule" id="MF_00147"/>
    </source>
</evidence>
<dbReference type="PANTHER" id="PTHR21139:SF42">
    <property type="entry name" value="TRIOSEPHOSPHATE ISOMERASE"/>
    <property type="match status" value="1"/>
</dbReference>
<dbReference type="GO" id="GO:0019563">
    <property type="term" value="P:glycerol catabolic process"/>
    <property type="evidence" value="ECO:0007669"/>
    <property type="project" value="TreeGrafter"/>
</dbReference>
<feature type="active site" description="Electrophile" evidence="8">
    <location>
        <position position="91"/>
    </location>
</feature>
<evidence type="ECO:0000256" key="9">
    <source>
        <dbReference type="RuleBase" id="RU363013"/>
    </source>
</evidence>
<evidence type="ECO:0000256" key="2">
    <source>
        <dbReference type="ARBA" id="ARBA00004939"/>
    </source>
</evidence>
<dbReference type="Proteomes" id="UP001302429">
    <property type="component" value="Chromosome"/>
</dbReference>
<dbReference type="RefSeq" id="WP_317080179.1">
    <property type="nucleotide sequence ID" value="NZ_CP136594.1"/>
</dbReference>
<organism evidence="10 11">
    <name type="scientific">Alterisphingorhabdus coralli</name>
    <dbReference type="NCBI Taxonomy" id="3071408"/>
    <lineage>
        <taxon>Bacteria</taxon>
        <taxon>Pseudomonadati</taxon>
        <taxon>Pseudomonadota</taxon>
        <taxon>Alphaproteobacteria</taxon>
        <taxon>Sphingomonadales</taxon>
        <taxon>Sphingomonadaceae</taxon>
        <taxon>Alterisphingorhabdus (ex Yan et al. 2024)</taxon>
    </lineage>
</organism>
<dbReference type="InterPro" id="IPR035990">
    <property type="entry name" value="TIM_sf"/>
</dbReference>
<reference evidence="10 11" key="1">
    <citation type="submission" date="2023-10" db="EMBL/GenBank/DDBJ databases">
        <title>Complete genome sequence of a Sphingomonadaceae bacterium.</title>
        <authorList>
            <person name="Yan C."/>
        </authorList>
    </citation>
    <scope>NUCLEOTIDE SEQUENCE [LARGE SCALE GENOMIC DNA]</scope>
    <source>
        <strain evidence="10 11">SCSIO 66989</strain>
    </source>
</reference>
<dbReference type="GO" id="GO:0006094">
    <property type="term" value="P:gluconeogenesis"/>
    <property type="evidence" value="ECO:0007669"/>
    <property type="project" value="UniProtKB-UniRule"/>
</dbReference>
<comment type="similarity">
    <text evidence="3 8 9">Belongs to the triosephosphate isomerase family.</text>
</comment>
<evidence type="ECO:0000256" key="1">
    <source>
        <dbReference type="ARBA" id="ARBA00000148"/>
    </source>
</evidence>
<dbReference type="PANTHER" id="PTHR21139">
    <property type="entry name" value="TRIOSEPHOSPHATE ISOMERASE"/>
    <property type="match status" value="1"/>
</dbReference>
<evidence type="ECO:0000256" key="5">
    <source>
        <dbReference type="ARBA" id="ARBA00022490"/>
    </source>
</evidence>
<evidence type="ECO:0000313" key="10">
    <source>
        <dbReference type="EMBL" id="WOE73950.1"/>
    </source>
</evidence>
<dbReference type="AlphaFoldDB" id="A0AA97I099"/>